<organism evidence="1 2">
    <name type="scientific">Echinococcus granulosus</name>
    <name type="common">Hydatid tapeworm</name>
    <dbReference type="NCBI Taxonomy" id="6210"/>
    <lineage>
        <taxon>Eukaryota</taxon>
        <taxon>Metazoa</taxon>
        <taxon>Spiralia</taxon>
        <taxon>Lophotrochozoa</taxon>
        <taxon>Platyhelminthes</taxon>
        <taxon>Cestoda</taxon>
        <taxon>Eucestoda</taxon>
        <taxon>Cyclophyllidea</taxon>
        <taxon>Taeniidae</taxon>
        <taxon>Echinococcus</taxon>
        <taxon>Echinococcus granulosus group</taxon>
    </lineage>
</organism>
<name>W6U5J9_ECHGR</name>
<dbReference type="RefSeq" id="XP_024347611.1">
    <property type="nucleotide sequence ID" value="XM_024497978.1"/>
</dbReference>
<comment type="caution">
    <text evidence="1">The sequence shown here is derived from an EMBL/GenBank/DDBJ whole genome shotgun (WGS) entry which is preliminary data.</text>
</comment>
<proteinExistence type="predicted"/>
<dbReference type="KEGG" id="egl:EGR_08729"/>
<dbReference type="EMBL" id="APAU02000117">
    <property type="protein sequence ID" value="EUB56415.1"/>
    <property type="molecule type" value="Genomic_DNA"/>
</dbReference>
<sequence length="317" mass="37331">MHYCVFGNNSPPNIAKLTTFARYISHIAAFKIFFVHETNDQQLWNITCPDSKIKKLITLKESFSSLNYWILTLKLFHPYPLLRHTEGVDSGHAYFVYPPELTTNIFYFSDFANFRSGFHLFFSALAPSTAYGIVKNSTLLNIFLILYPPLANHSKLQRVLLHCFKETINHPDNKHYSNKEIYSLHQQKFRQFFCKKCCESLDFEKKIRNFKCTLNLQDLVTMRSYKCVLSVCMHIKYLSTINKTQSPYPYFSFFQTNCESKTLLVRRVAFIICIFLLKYRISMTCRKPRAGHFNSIFKVFHIFILNLMLWLCDAEKG</sequence>
<protein>
    <submittedName>
        <fullName evidence="1">Uncharacterized protein</fullName>
    </submittedName>
</protein>
<gene>
    <name evidence="1" type="ORF">EGR_08729</name>
</gene>
<evidence type="ECO:0000313" key="1">
    <source>
        <dbReference type="EMBL" id="EUB56415.1"/>
    </source>
</evidence>
<dbReference type="AlphaFoldDB" id="W6U5J9"/>
<dbReference type="Proteomes" id="UP000019149">
    <property type="component" value="Unassembled WGS sequence"/>
</dbReference>
<keyword evidence="2" id="KW-1185">Reference proteome</keyword>
<reference evidence="1 2" key="1">
    <citation type="journal article" date="2013" name="Nat. Genet.">
        <title>The genome of the hydatid tapeworm Echinococcus granulosus.</title>
        <authorList>
            <person name="Zheng H."/>
            <person name="Zhang W."/>
            <person name="Zhang L."/>
            <person name="Zhang Z."/>
            <person name="Li J."/>
            <person name="Lu G."/>
            <person name="Zhu Y."/>
            <person name="Wang Y."/>
            <person name="Huang Y."/>
            <person name="Liu J."/>
            <person name="Kang H."/>
            <person name="Chen J."/>
            <person name="Wang L."/>
            <person name="Chen A."/>
            <person name="Yu S."/>
            <person name="Gao Z."/>
            <person name="Jin L."/>
            <person name="Gu W."/>
            <person name="Wang Z."/>
            <person name="Zhao L."/>
            <person name="Shi B."/>
            <person name="Wen H."/>
            <person name="Lin R."/>
            <person name="Jones M.K."/>
            <person name="Brejova B."/>
            <person name="Vinar T."/>
            <person name="Zhao G."/>
            <person name="McManus D.P."/>
            <person name="Chen Z."/>
            <person name="Zhou Y."/>
            <person name="Wang S."/>
        </authorList>
    </citation>
    <scope>NUCLEOTIDE SEQUENCE [LARGE SCALE GENOMIC DNA]</scope>
</reference>
<accession>W6U5J9</accession>
<evidence type="ECO:0000313" key="2">
    <source>
        <dbReference type="Proteomes" id="UP000019149"/>
    </source>
</evidence>
<dbReference type="CTD" id="36344444"/>
<dbReference type="GeneID" id="36344444"/>